<dbReference type="EMBL" id="QRYC01000019">
    <property type="protein sequence ID" value="RGU55287.1"/>
    <property type="molecule type" value="Genomic_DNA"/>
</dbReference>
<comment type="similarity">
    <text evidence="1">Belongs to the transglycosylase Slt family.</text>
</comment>
<gene>
    <name evidence="6" type="ORF">DWW24_14120</name>
    <name evidence="5" type="ORF">DWW57_13070</name>
    <name evidence="7" type="ORF">DXA53_13005</name>
    <name evidence="4" type="ORF">L0P03_07175</name>
</gene>
<dbReference type="GO" id="GO:0016020">
    <property type="term" value="C:membrane"/>
    <property type="evidence" value="ECO:0007669"/>
    <property type="project" value="InterPro"/>
</dbReference>
<dbReference type="PROSITE" id="PS00922">
    <property type="entry name" value="TRANSGLYCOSYLASE"/>
    <property type="match status" value="1"/>
</dbReference>
<accession>A0A1Y3YI69</accession>
<dbReference type="Proteomes" id="UP000283426">
    <property type="component" value="Unassembled WGS sequence"/>
</dbReference>
<dbReference type="EMBL" id="JAKNDN010000011">
    <property type="protein sequence ID" value="MCG4959634.1"/>
    <property type="molecule type" value="Genomic_DNA"/>
</dbReference>
<dbReference type="Gene3D" id="1.10.530.10">
    <property type="match status" value="1"/>
</dbReference>
<reference evidence="4" key="2">
    <citation type="submission" date="2022-01" db="EMBL/GenBank/DDBJ databases">
        <title>Collection of gut derived symbiotic bacterial strains cultured from healthy donors.</title>
        <authorList>
            <person name="Lin H."/>
            <person name="Kohout C."/>
            <person name="Waligurski E."/>
            <person name="Pamer E.G."/>
        </authorList>
    </citation>
    <scope>NUCLEOTIDE SEQUENCE</scope>
    <source>
        <strain evidence="4">DFI.1.149</strain>
    </source>
</reference>
<keyword evidence="2" id="KW-0472">Membrane</keyword>
<dbReference type="RefSeq" id="WP_013611636.1">
    <property type="nucleotide sequence ID" value="NZ_CABJFF010000002.1"/>
</dbReference>
<dbReference type="InterPro" id="IPR008258">
    <property type="entry name" value="Transglycosylase_SLT_dom_1"/>
</dbReference>
<feature type="domain" description="Transglycosylase SLT" evidence="3">
    <location>
        <begin position="113"/>
        <end position="213"/>
    </location>
</feature>
<dbReference type="InterPro" id="IPR000189">
    <property type="entry name" value="Transglyc_AS"/>
</dbReference>
<dbReference type="Proteomes" id="UP000284243">
    <property type="component" value="Unassembled WGS sequence"/>
</dbReference>
<reference evidence="8 9" key="1">
    <citation type="submission" date="2018-08" db="EMBL/GenBank/DDBJ databases">
        <title>A genome reference for cultivated species of the human gut microbiota.</title>
        <authorList>
            <person name="Zou Y."/>
            <person name="Xue W."/>
            <person name="Luo G."/>
        </authorList>
    </citation>
    <scope>NUCLEOTIDE SEQUENCE [LARGE SCALE GENOMIC DNA]</scope>
    <source>
        <strain evidence="6 8">AF14-6AC</strain>
        <strain evidence="5 9">AF16-14</strain>
        <strain evidence="7 10">OF03-11</strain>
    </source>
</reference>
<dbReference type="PROSITE" id="PS51257">
    <property type="entry name" value="PROKAR_LIPOPROTEIN"/>
    <property type="match status" value="1"/>
</dbReference>
<dbReference type="CDD" id="cd16894">
    <property type="entry name" value="MltD-like"/>
    <property type="match status" value="1"/>
</dbReference>
<dbReference type="Pfam" id="PF01464">
    <property type="entry name" value="SLT"/>
    <property type="match status" value="1"/>
</dbReference>
<dbReference type="EMBL" id="QSCO01000018">
    <property type="protein sequence ID" value="RGY05398.1"/>
    <property type="molecule type" value="Genomic_DNA"/>
</dbReference>
<organism evidence="7 10">
    <name type="scientific">Odoribacter splanchnicus</name>
    <dbReference type="NCBI Taxonomy" id="28118"/>
    <lineage>
        <taxon>Bacteria</taxon>
        <taxon>Pseudomonadati</taxon>
        <taxon>Bacteroidota</taxon>
        <taxon>Bacteroidia</taxon>
        <taxon>Bacteroidales</taxon>
        <taxon>Odoribacteraceae</taxon>
        <taxon>Odoribacter</taxon>
    </lineage>
</organism>
<evidence type="ECO:0000313" key="10">
    <source>
        <dbReference type="Proteomes" id="UP000284434"/>
    </source>
</evidence>
<keyword evidence="2" id="KW-1133">Transmembrane helix</keyword>
<evidence type="ECO:0000313" key="6">
    <source>
        <dbReference type="EMBL" id="RGV22758.1"/>
    </source>
</evidence>
<dbReference type="SUPFAM" id="SSF53955">
    <property type="entry name" value="Lysozyme-like"/>
    <property type="match status" value="1"/>
</dbReference>
<dbReference type="GeneID" id="61274622"/>
<evidence type="ECO:0000313" key="8">
    <source>
        <dbReference type="Proteomes" id="UP000283426"/>
    </source>
</evidence>
<feature type="transmembrane region" description="Helical" evidence="2">
    <location>
        <begin position="7"/>
        <end position="26"/>
    </location>
</feature>
<dbReference type="InterPro" id="IPR023346">
    <property type="entry name" value="Lysozyme-like_dom_sf"/>
</dbReference>
<evidence type="ECO:0000256" key="2">
    <source>
        <dbReference type="SAM" id="Phobius"/>
    </source>
</evidence>
<evidence type="ECO:0000313" key="5">
    <source>
        <dbReference type="EMBL" id="RGU55287.1"/>
    </source>
</evidence>
<evidence type="ECO:0000256" key="1">
    <source>
        <dbReference type="ARBA" id="ARBA00007734"/>
    </source>
</evidence>
<comment type="caution">
    <text evidence="7">The sequence shown here is derived from an EMBL/GenBank/DDBJ whole genome shotgun (WGS) entry which is preliminary data.</text>
</comment>
<sequence>MKRQNTVIYICVIITLLNVAGLLFIACKSNSPIATASTPVQSSTSGYYSDAYMPEALTFAGETVPLQRLDVQEALRKELIVNSYLHSHTIQILQTAPRVFQLMEPILEKNGIPEDFKYLAVIESRLNPQAQSPAGAVGVWQFLKGTGKENGLEINNEVDERYHIEKSTEAAAAYLKKAYEKFGSWTLAAAAYNAGAAMISRQMDLQKETNYYNLLLGEETERYVFRILALKQIMNHPELYNFKVNTVYTFEKTETVEVKGPVKSWADFAQEQGITYKTLKRFNPWLRKTDLKNPRHKTYTISIPKKKELYK</sequence>
<evidence type="ECO:0000313" key="7">
    <source>
        <dbReference type="EMBL" id="RGY05398.1"/>
    </source>
</evidence>
<dbReference type="GO" id="GO:0000270">
    <property type="term" value="P:peptidoglycan metabolic process"/>
    <property type="evidence" value="ECO:0007669"/>
    <property type="project" value="InterPro"/>
</dbReference>
<dbReference type="AlphaFoldDB" id="A0A1Y3YI69"/>
<dbReference type="OMA" id="NVDERYH"/>
<dbReference type="GO" id="GO:0008933">
    <property type="term" value="F:peptidoglycan lytic transglycosylase activity"/>
    <property type="evidence" value="ECO:0007669"/>
    <property type="project" value="InterPro"/>
</dbReference>
<dbReference type="EMBL" id="QRYW01000031">
    <property type="protein sequence ID" value="RGV22758.1"/>
    <property type="molecule type" value="Genomic_DNA"/>
</dbReference>
<evidence type="ECO:0000313" key="9">
    <source>
        <dbReference type="Proteomes" id="UP000284243"/>
    </source>
</evidence>
<dbReference type="PANTHER" id="PTHR37423">
    <property type="entry name" value="SOLUBLE LYTIC MUREIN TRANSGLYCOSYLASE-RELATED"/>
    <property type="match status" value="1"/>
</dbReference>
<evidence type="ECO:0000313" key="4">
    <source>
        <dbReference type="EMBL" id="MCG4959634.1"/>
    </source>
</evidence>
<protein>
    <submittedName>
        <fullName evidence="7">Lytic transglycosylase domain-containing protein</fullName>
    </submittedName>
    <submittedName>
        <fullName evidence="4">Transglycosylase SLT domain-containing protein</fullName>
    </submittedName>
</protein>
<dbReference type="Proteomes" id="UP001199750">
    <property type="component" value="Unassembled WGS sequence"/>
</dbReference>
<dbReference type="PANTHER" id="PTHR37423:SF2">
    <property type="entry name" value="MEMBRANE-BOUND LYTIC MUREIN TRANSGLYCOSYLASE C"/>
    <property type="match status" value="1"/>
</dbReference>
<proteinExistence type="inferred from homology"/>
<keyword evidence="2" id="KW-0812">Transmembrane</keyword>
<name>A0A1Y3YI69_9BACT</name>
<evidence type="ECO:0000259" key="3">
    <source>
        <dbReference type="Pfam" id="PF01464"/>
    </source>
</evidence>
<dbReference type="Proteomes" id="UP000284434">
    <property type="component" value="Unassembled WGS sequence"/>
</dbReference>